<proteinExistence type="predicted"/>
<accession>A0A0D0CX01</accession>
<dbReference type="OrthoDB" id="3252187at2759"/>
<evidence type="ECO:0000313" key="3">
    <source>
        <dbReference type="Proteomes" id="UP000053593"/>
    </source>
</evidence>
<gene>
    <name evidence="2" type="ORF">GYMLUDRAFT_59406</name>
</gene>
<organism evidence="2 3">
    <name type="scientific">Collybiopsis luxurians FD-317 M1</name>
    <dbReference type="NCBI Taxonomy" id="944289"/>
    <lineage>
        <taxon>Eukaryota</taxon>
        <taxon>Fungi</taxon>
        <taxon>Dikarya</taxon>
        <taxon>Basidiomycota</taxon>
        <taxon>Agaricomycotina</taxon>
        <taxon>Agaricomycetes</taxon>
        <taxon>Agaricomycetidae</taxon>
        <taxon>Agaricales</taxon>
        <taxon>Marasmiineae</taxon>
        <taxon>Omphalotaceae</taxon>
        <taxon>Collybiopsis</taxon>
        <taxon>Collybiopsis luxurians</taxon>
    </lineage>
</organism>
<name>A0A0D0CX01_9AGAR</name>
<dbReference type="AlphaFoldDB" id="A0A0D0CX01"/>
<dbReference type="Proteomes" id="UP000053593">
    <property type="component" value="Unassembled WGS sequence"/>
</dbReference>
<dbReference type="Pfam" id="PF24764">
    <property type="entry name" value="rva_4"/>
    <property type="match status" value="1"/>
</dbReference>
<dbReference type="HOGENOM" id="CLU_111205_0_0_1"/>
<protein>
    <recommendedName>
        <fullName evidence="1">Integrase core domain-containing protein</fullName>
    </recommendedName>
</protein>
<feature type="domain" description="Integrase core" evidence="1">
    <location>
        <begin position="32"/>
        <end position="97"/>
    </location>
</feature>
<evidence type="ECO:0000259" key="1">
    <source>
        <dbReference type="Pfam" id="PF24764"/>
    </source>
</evidence>
<dbReference type="InterPro" id="IPR058913">
    <property type="entry name" value="Integrase_dom_put"/>
</dbReference>
<evidence type="ECO:0000313" key="2">
    <source>
        <dbReference type="EMBL" id="KIK60693.1"/>
    </source>
</evidence>
<reference evidence="2 3" key="1">
    <citation type="submission" date="2014-04" db="EMBL/GenBank/DDBJ databases">
        <title>Evolutionary Origins and Diversification of the Mycorrhizal Mutualists.</title>
        <authorList>
            <consortium name="DOE Joint Genome Institute"/>
            <consortium name="Mycorrhizal Genomics Consortium"/>
            <person name="Kohler A."/>
            <person name="Kuo A."/>
            <person name="Nagy L.G."/>
            <person name="Floudas D."/>
            <person name="Copeland A."/>
            <person name="Barry K.W."/>
            <person name="Cichocki N."/>
            <person name="Veneault-Fourrey C."/>
            <person name="LaButti K."/>
            <person name="Lindquist E.A."/>
            <person name="Lipzen A."/>
            <person name="Lundell T."/>
            <person name="Morin E."/>
            <person name="Murat C."/>
            <person name="Riley R."/>
            <person name="Ohm R."/>
            <person name="Sun H."/>
            <person name="Tunlid A."/>
            <person name="Henrissat B."/>
            <person name="Grigoriev I.V."/>
            <person name="Hibbett D.S."/>
            <person name="Martin F."/>
        </authorList>
    </citation>
    <scope>NUCLEOTIDE SEQUENCE [LARGE SCALE GENOMIC DNA]</scope>
    <source>
        <strain evidence="2 3">FD-317 M1</strain>
    </source>
</reference>
<sequence>MTLWRSWSGEHMGSHIHGICLGRRLRFLYLGKHLWVDVSNYISQAWNNLFTSLELHHGLQISNVNHVWLLQHLFLPVINEQLAFWAESWNHHWITQQDSPAWSPEDRFGFDMLINGHWGDPVDWYAMTNEKLEVFGVDWEGLQDDDLLQSLWKNYSNEGAGSWLGHNGPLSDLNEVSVNTPTGPLTQQQVDYLDTLLQAYSRQPSHKSLD</sequence>
<keyword evidence="3" id="KW-1185">Reference proteome</keyword>
<dbReference type="EMBL" id="KN834774">
    <property type="protein sequence ID" value="KIK60693.1"/>
    <property type="molecule type" value="Genomic_DNA"/>
</dbReference>